<keyword evidence="5" id="KW-1185">Reference proteome</keyword>
<organism evidence="4 5">
    <name type="scientific">Fimbriiglobus ruber</name>
    <dbReference type="NCBI Taxonomy" id="1908690"/>
    <lineage>
        <taxon>Bacteria</taxon>
        <taxon>Pseudomonadati</taxon>
        <taxon>Planctomycetota</taxon>
        <taxon>Planctomycetia</taxon>
        <taxon>Gemmatales</taxon>
        <taxon>Gemmataceae</taxon>
        <taxon>Fimbriiglobus</taxon>
    </lineage>
</organism>
<feature type="domain" description="YDG" evidence="3">
    <location>
        <begin position="1551"/>
        <end position="1633"/>
    </location>
</feature>
<comment type="caution">
    <text evidence="4">The sequence shown here is derived from an EMBL/GenBank/DDBJ whole genome shotgun (WGS) entry which is preliminary data.</text>
</comment>
<keyword evidence="1" id="KW-0732">Signal</keyword>
<evidence type="ECO:0000313" key="4">
    <source>
        <dbReference type="EMBL" id="OWK41894.1"/>
    </source>
</evidence>
<evidence type="ECO:0000313" key="5">
    <source>
        <dbReference type="Proteomes" id="UP000214646"/>
    </source>
</evidence>
<dbReference type="PANTHER" id="PTHR13361:SF1">
    <property type="entry name" value="WW DOMAIN-BINDING PROTEIN 11"/>
    <property type="match status" value="1"/>
</dbReference>
<proteinExistence type="predicted"/>
<dbReference type="EMBL" id="NIDE01000005">
    <property type="protein sequence ID" value="OWK41894.1"/>
    <property type="molecule type" value="Genomic_DNA"/>
</dbReference>
<feature type="domain" description="YDG" evidence="3">
    <location>
        <begin position="935"/>
        <end position="1019"/>
    </location>
</feature>
<feature type="compositionally biased region" description="Pro residues" evidence="2">
    <location>
        <begin position="1647"/>
        <end position="1695"/>
    </location>
</feature>
<feature type="domain" description="YDG" evidence="3">
    <location>
        <begin position="757"/>
        <end position="840"/>
    </location>
</feature>
<dbReference type="Gene3D" id="2.130.10.130">
    <property type="entry name" value="Integrin alpha, N-terminal"/>
    <property type="match status" value="2"/>
</dbReference>
<feature type="domain" description="YDG" evidence="3">
    <location>
        <begin position="846"/>
        <end position="930"/>
    </location>
</feature>
<dbReference type="SUPFAM" id="SSF69318">
    <property type="entry name" value="Integrin alpha N-terminal domain"/>
    <property type="match status" value="2"/>
</dbReference>
<feature type="domain" description="YDG" evidence="3">
    <location>
        <begin position="1462"/>
        <end position="1545"/>
    </location>
</feature>
<name>A0A225DQK0_9BACT</name>
<reference evidence="5" key="1">
    <citation type="submission" date="2017-06" db="EMBL/GenBank/DDBJ databases">
        <title>Genome analysis of Fimbriiglobus ruber SP5, the first member of the order Planctomycetales with confirmed chitinolytic capability.</title>
        <authorList>
            <person name="Ravin N.V."/>
            <person name="Rakitin A.L."/>
            <person name="Ivanova A.A."/>
            <person name="Beletsky A.V."/>
            <person name="Kulichevskaya I.S."/>
            <person name="Mardanov A.V."/>
            <person name="Dedysh S.N."/>
        </authorList>
    </citation>
    <scope>NUCLEOTIDE SEQUENCE [LARGE SCALE GENOMIC DNA]</scope>
    <source>
        <strain evidence="5">SP5</strain>
    </source>
</reference>
<feature type="domain" description="YDG" evidence="3">
    <location>
        <begin position="1373"/>
        <end position="1456"/>
    </location>
</feature>
<dbReference type="Proteomes" id="UP000214646">
    <property type="component" value="Unassembled WGS sequence"/>
</dbReference>
<dbReference type="InterPro" id="IPR028994">
    <property type="entry name" value="Integrin_alpha_N"/>
</dbReference>
<gene>
    <name evidence="4" type="ORF">FRUB_03972</name>
</gene>
<accession>A0A225DQK0</accession>
<feature type="region of interest" description="Disordered" evidence="2">
    <location>
        <begin position="1647"/>
        <end position="1699"/>
    </location>
</feature>
<feature type="domain" description="YDG" evidence="3">
    <location>
        <begin position="1202"/>
        <end position="1285"/>
    </location>
</feature>
<dbReference type="Pfam" id="PF18657">
    <property type="entry name" value="YDG"/>
    <property type="match status" value="9"/>
</dbReference>
<dbReference type="InterPro" id="IPR013517">
    <property type="entry name" value="FG-GAP"/>
</dbReference>
<dbReference type="PANTHER" id="PTHR13361">
    <property type="entry name" value="WW DOMAIN-BINDING PROTEIN 11"/>
    <property type="match status" value="1"/>
</dbReference>
<evidence type="ECO:0000256" key="2">
    <source>
        <dbReference type="SAM" id="MobiDB-lite"/>
    </source>
</evidence>
<feature type="domain" description="YDG" evidence="3">
    <location>
        <begin position="1113"/>
        <end position="1196"/>
    </location>
</feature>
<dbReference type="InterPro" id="IPR041248">
    <property type="entry name" value="YDG"/>
</dbReference>
<dbReference type="Pfam" id="PF01839">
    <property type="entry name" value="FG-GAP"/>
    <property type="match status" value="1"/>
</dbReference>
<protein>
    <recommendedName>
        <fullName evidence="3">YDG domain-containing protein</fullName>
    </recommendedName>
</protein>
<sequence length="2039" mass="200173">MRVGLLEDRIVPATITWDSADHPTGGSLESGSNWLGGVAPGPNDDAVINLTQTGTVTASAADAVNSITTNAKTTLEITGSSLALGAGNSTFGGPVTVDAAGALNVNPGANVTIEENITITVDGSLNVVDANSFDIVGGSLQTEGIVLNGTMTVTGTTFGLLNSISGEGEAGIQVDAGGHLSTPNQSAAVTSTFNWDFMTFANGSVLNAGDIQDDHFLTTLYVPVTDVPLLADNLEFQDVDLNSGSMPGAATIHLAPLGTADTVNQRYVFDGLTAFNSVLTTPFVVPSGAALDVDPGASVFVGRGVTITVNGALNVTDAASFEAAEHSGTTAGITVNGTMAVTGTTFSITGGAGGDVVIQVGAGGRLSTPNQSAAVTSTFNWDALVFANGSVLNAGDIQDNYFHTTLYIPAPDVPLLTNNLEFQDIDLNSGSVSGAAPVHLVPLGTADTVSQRYVFTGQVGFNTVNTAVFDIPAGSTLDVDPGATVLIEFDVTIRVFGALNLTNPGSLTVQENDGAIQGISVSGTLTAVDTDFDVDGQVFSNASSKILVNAAGQLNVSGGSFNWTRILLSPQSAATIHLLTLGGQLTVDSTATIAINQNDFSAATVVASGSSTAFINLVGNDWGTTDDTQILTKITDHHTNASLPTVVFDPALSAEPAEVSATPADIVYSRTAETVPVSATVADTSGPVNEGTVTFQILEGSTVVGTTTAINVIDGAAATTLTLPTGTPAGTYTILASYSGTANFSSDTDSSQSLTITPAPVTIAGITAADKVYDHTTVATLNSGGAAVTGVFLGDEVNLVTTGAVGTFAGKDVGTGIGVAVSGLTLGGAQAGDYTLTEPTATASITPAPVTVTGITAADKVYDQTAAATLGTAGAELNGVFPGDGVTLSTIGAVGTFADRNVGTGIAVAVTGLTLGGAQVGDYTLIQPSTTAGITPAQVTVTGVTAADKVYDHTTTAALNVAAATVSGAFSGDAVNLITTGAVGTFAGKDVGTGITVTVAGLTLGGAQAGDYTLIQPSTTAGITPAQVTVTGVTAADKVYDHTTTAALNVAAATVSGAFSGDVVNLITTGAVGTFADKDVGTGITVTVTGLTLEGAQTGDYVLTQPTATADITPATLSVTGMTAADKVYDHTTAAAVNTGSAALVGIFSGDVVALNTGTAAGTFADKDVGTGITVTVAGLTLGGAQAEDYTLTQPTTTASITPRPVTVAGVIAANKVYDGTTGAALNTAAAMAVGVVAGDAVSLVTSGAAGTFVGKDVGTGIEVTVTGLTLGGGRAGDYTLTQPTATASITPRHITVTARPDTKTYDQTTAAVALAVAPGDLQGTDTAAFHEAYDTPDAGTGKTLTPFGTVNDGDGGNDYTYTFVPVATGVITPVSLAVTGITAADKVYDGTAAATLNTAAATLVGVFGGDVVRLTSAGAVGTFAGPDVGTGIAVAVTGLALGGAEAGDYTLIQPTATAGITPAPLTVTGITAADKVYDGTTAATLNTTAAVLAGVLGGDAVTLNAGGAAGTFVTKDVGTGVAVMATGLTLGGIRAGDYTLTQPATTADITPVALAVTGITAADKVYDGTTAATLDTAGAALTGVVTGDVVTLDTGGAKGTFASPDPGTGIGVTISGLQLAGPQAADYVFTPPSITANITTAPVPPTTPPAVPPVSPPPVSPSPVSPPPVSPPPVSPPPVSPPTLPPVSPPPPGMPSSVFAGSTQFAVGTDAGGPPLVESFNANQTQLLGSTPAFASSFTGGVRVVAADFNNDGVADIAVGTGPGVPNEVTILDGKTGAVITTFQPFEASFTGGIFVAAGDVTGDGIPDLIVTPDQTGGPVVAVYDGTKLVEGLASGQANGQPAQINRFFGIQDPNFRGGARAAAGDINGDGVADIVVSAGFSGGPRIAGFDGKSVASGTATPTKLFADFFAFEPSLTNGAYVAVGDINGDGHADVIAGGGPGGGPRVTIFDGAALLSNTQTPVADFFAGDPSNRGGVRVAVKDLDGTADAGLVVGSGTGAGATVTGYTGKAILADPGSPTSLFSLDAFPGFTGGVFVG</sequence>
<evidence type="ECO:0000259" key="3">
    <source>
        <dbReference type="Pfam" id="PF18657"/>
    </source>
</evidence>
<evidence type="ECO:0000256" key="1">
    <source>
        <dbReference type="ARBA" id="ARBA00022729"/>
    </source>
</evidence>
<feature type="domain" description="YDG" evidence="3">
    <location>
        <begin position="1024"/>
        <end position="1107"/>
    </location>
</feature>